<organism evidence="2 4">
    <name type="scientific">Bacillus canaveralius</name>
    <dbReference type="NCBI Taxonomy" id="1403243"/>
    <lineage>
        <taxon>Bacteria</taxon>
        <taxon>Bacillati</taxon>
        <taxon>Bacillota</taxon>
        <taxon>Bacilli</taxon>
        <taxon>Bacillales</taxon>
        <taxon>Bacillaceae</taxon>
        <taxon>Bacillus</taxon>
    </lineage>
</organism>
<feature type="domain" description="Plasmid pRiA4b Orf3-like" evidence="1">
    <location>
        <begin position="2"/>
        <end position="184"/>
    </location>
</feature>
<dbReference type="InterPro" id="IPR024047">
    <property type="entry name" value="MM3350-like_sf"/>
</dbReference>
<dbReference type="AlphaFoldDB" id="A0A2N5GI76"/>
<evidence type="ECO:0000313" key="3">
    <source>
        <dbReference type="EMBL" id="PLR91966.1"/>
    </source>
</evidence>
<sequence length="199" mass="23759">MTYQLKVSLKGIRPPIWRRIEVHSELTFHQLHEVIQVLMGWENYHLYSFEYNDVLIELPEDELETGFFLPKMRETADSRKEKLGDWIRAEKDKFLYTYDFGDDWEHMVTVEKIEQVSEKLKYPVCLKGKRACPPEDVGGIYGYSALLQAFQDQGDRQLDQEEKEYMEELREWYGPIDPEAFDIDQVNQSLKKVLTNRKR</sequence>
<keyword evidence="5" id="KW-1185">Reference proteome</keyword>
<dbReference type="SUPFAM" id="SSF159941">
    <property type="entry name" value="MM3350-like"/>
    <property type="match status" value="1"/>
</dbReference>
<reference evidence="3 5" key="2">
    <citation type="submission" date="2017-12" db="EMBL/GenBank/DDBJ databases">
        <title>Comparative Functional Genomics of Dry Heat Resistant strains isolated from the Viking Spacecraft.</title>
        <authorList>
            <person name="Seuylemezian A."/>
            <person name="Cooper K."/>
            <person name="Vaishampayan P."/>
        </authorList>
    </citation>
    <scope>NUCLEOTIDE SEQUENCE [LARGE SCALE GENOMIC DNA]</scope>
    <source>
        <strain evidence="3 5">ATCC 29669</strain>
    </source>
</reference>
<evidence type="ECO:0000313" key="5">
    <source>
        <dbReference type="Proteomes" id="UP000235114"/>
    </source>
</evidence>
<proteinExistence type="predicted"/>
<dbReference type="PANTHER" id="PTHR41878:SF1">
    <property type="entry name" value="TNPR PROTEIN"/>
    <property type="match status" value="1"/>
</dbReference>
<evidence type="ECO:0000313" key="4">
    <source>
        <dbReference type="Proteomes" id="UP000234951"/>
    </source>
</evidence>
<dbReference type="RefSeq" id="WP_101578716.1">
    <property type="nucleotide sequence ID" value="NZ_PGVD01000060.1"/>
</dbReference>
<comment type="caution">
    <text evidence="2">The sequence shown here is derived from an EMBL/GenBank/DDBJ whole genome shotgun (WGS) entry which is preliminary data.</text>
</comment>
<evidence type="ECO:0000313" key="2">
    <source>
        <dbReference type="EMBL" id="PLR80646.1"/>
    </source>
</evidence>
<protein>
    <submittedName>
        <fullName evidence="2">Plasmid pRiA4b ORF-3 family protein</fullName>
    </submittedName>
</protein>
<dbReference type="EMBL" id="PGVD01000060">
    <property type="protein sequence ID" value="PLR91966.1"/>
    <property type="molecule type" value="Genomic_DNA"/>
</dbReference>
<accession>A0A2N5GI76</accession>
<dbReference type="PANTHER" id="PTHR41878">
    <property type="entry name" value="LEXA REPRESSOR-RELATED"/>
    <property type="match status" value="1"/>
</dbReference>
<evidence type="ECO:0000259" key="1">
    <source>
        <dbReference type="Pfam" id="PF07929"/>
    </source>
</evidence>
<dbReference type="EMBL" id="PGVA01000047">
    <property type="protein sequence ID" value="PLR80646.1"/>
    <property type="molecule type" value="Genomic_DNA"/>
</dbReference>
<dbReference type="Gene3D" id="3.10.290.30">
    <property type="entry name" value="MM3350-like"/>
    <property type="match status" value="1"/>
</dbReference>
<dbReference type="Proteomes" id="UP000234951">
    <property type="component" value="Unassembled WGS sequence"/>
</dbReference>
<dbReference type="Proteomes" id="UP000235114">
    <property type="component" value="Unassembled WGS sequence"/>
</dbReference>
<dbReference type="OrthoDB" id="9801392at2"/>
<reference evidence="2 4" key="1">
    <citation type="submission" date="2017-11" db="EMBL/GenBank/DDBJ databases">
        <title>Comparitive Functional Genomics of Dry Heat Resistant strains isolated from the Viking Spacecraft.</title>
        <authorList>
            <person name="Seuylemezian A."/>
            <person name="Cooper K."/>
            <person name="Vaishampayan P."/>
        </authorList>
    </citation>
    <scope>NUCLEOTIDE SEQUENCE [LARGE SCALE GENOMIC DNA]</scope>
    <source>
        <strain evidence="2 4">M4.6</strain>
    </source>
</reference>
<gene>
    <name evidence="2" type="ORF">CU635_17690</name>
    <name evidence="3" type="ORF">CVD25_18970</name>
</gene>
<dbReference type="Pfam" id="PF07929">
    <property type="entry name" value="PRiA4_ORF3"/>
    <property type="match status" value="1"/>
</dbReference>
<name>A0A2N5GI76_9BACI</name>
<dbReference type="InterPro" id="IPR012912">
    <property type="entry name" value="Plasmid_pRiA4b_Orf3-like"/>
</dbReference>